<sequence>MGFRGRCLSSAASGARDLFMFSPLFVPARGVSPRGLVSWLRTFVPFVTVARRPMWLIPLVNGLHGARARVGFPVGW</sequence>
<proteinExistence type="predicted"/>
<name>A0A2M4CCH4_9DIPT</name>
<protein>
    <submittedName>
        <fullName evidence="1">Putative secreted protein</fullName>
    </submittedName>
</protein>
<evidence type="ECO:0000313" key="1">
    <source>
        <dbReference type="EMBL" id="MBW63043.1"/>
    </source>
</evidence>
<accession>A0A2M4CCH4</accession>
<dbReference type="AlphaFoldDB" id="A0A2M4CCH4"/>
<organism evidence="1">
    <name type="scientific">Anopheles marajoara</name>
    <dbReference type="NCBI Taxonomy" id="58244"/>
    <lineage>
        <taxon>Eukaryota</taxon>
        <taxon>Metazoa</taxon>
        <taxon>Ecdysozoa</taxon>
        <taxon>Arthropoda</taxon>
        <taxon>Hexapoda</taxon>
        <taxon>Insecta</taxon>
        <taxon>Pterygota</taxon>
        <taxon>Neoptera</taxon>
        <taxon>Endopterygota</taxon>
        <taxon>Diptera</taxon>
        <taxon>Nematocera</taxon>
        <taxon>Culicoidea</taxon>
        <taxon>Culicidae</taxon>
        <taxon>Anophelinae</taxon>
        <taxon>Anopheles</taxon>
    </lineage>
</organism>
<reference evidence="1" key="1">
    <citation type="submission" date="2018-01" db="EMBL/GenBank/DDBJ databases">
        <title>An insight into the sialome of Amazonian anophelines.</title>
        <authorList>
            <person name="Ribeiro J.M."/>
            <person name="Scarpassa V."/>
            <person name="Calvo E."/>
        </authorList>
    </citation>
    <scope>NUCLEOTIDE SEQUENCE</scope>
    <source>
        <tissue evidence="1">Salivary glands</tissue>
    </source>
</reference>
<dbReference type="EMBL" id="GGFJ01013902">
    <property type="protein sequence ID" value="MBW63043.1"/>
    <property type="molecule type" value="Transcribed_RNA"/>
</dbReference>